<keyword evidence="2" id="KW-1185">Reference proteome</keyword>
<accession>A0ACC2MLG1</accession>
<dbReference type="EMBL" id="CM056810">
    <property type="protein sequence ID" value="KAJ8646602.1"/>
    <property type="molecule type" value="Genomic_DNA"/>
</dbReference>
<reference evidence="1 2" key="1">
    <citation type="journal article" date="2022" name="Hortic Res">
        <title>A haplotype resolved chromosomal level avocado genome allows analysis of novel avocado genes.</title>
        <authorList>
            <person name="Nath O."/>
            <person name="Fletcher S.J."/>
            <person name="Hayward A."/>
            <person name="Shaw L.M."/>
            <person name="Masouleh A.K."/>
            <person name="Furtado A."/>
            <person name="Henry R.J."/>
            <person name="Mitter N."/>
        </authorList>
    </citation>
    <scope>NUCLEOTIDE SEQUENCE [LARGE SCALE GENOMIC DNA]</scope>
    <source>
        <strain evidence="2">cv. Hass</strain>
    </source>
</reference>
<name>A0ACC2MLG1_PERAE</name>
<evidence type="ECO:0000313" key="2">
    <source>
        <dbReference type="Proteomes" id="UP001234297"/>
    </source>
</evidence>
<dbReference type="Proteomes" id="UP001234297">
    <property type="component" value="Chromosome 2"/>
</dbReference>
<comment type="caution">
    <text evidence="1">The sequence shown here is derived from an EMBL/GenBank/DDBJ whole genome shotgun (WGS) entry which is preliminary data.</text>
</comment>
<organism evidence="1 2">
    <name type="scientific">Persea americana</name>
    <name type="common">Avocado</name>
    <dbReference type="NCBI Taxonomy" id="3435"/>
    <lineage>
        <taxon>Eukaryota</taxon>
        <taxon>Viridiplantae</taxon>
        <taxon>Streptophyta</taxon>
        <taxon>Embryophyta</taxon>
        <taxon>Tracheophyta</taxon>
        <taxon>Spermatophyta</taxon>
        <taxon>Magnoliopsida</taxon>
        <taxon>Magnoliidae</taxon>
        <taxon>Laurales</taxon>
        <taxon>Lauraceae</taxon>
        <taxon>Persea</taxon>
    </lineage>
</organism>
<sequence>MSLLIPSAVVRHRTCILPETLVRSRPFRPNRNGNGKGNVFLSFCRGQGLGREIPRIACSDRSDDSVSEKTLKREQWKIFQAWDVPWDWKITLFVMMPYLMSIALAGIVGSTEVSQRYHDSLQPHLQNTSEVATRLFVDQLLKTAVKLLVLYVFISPYQPFPDDVFSFRWSKPFNLQHGWILWGGGGLIIASGAVFVVKSLVSSSSAGQMQNQADSLVRLLPLIGASDTSTICLLGILGLLAPLCEETIYRGFLMISLTKWLPVPLSVVVSSAVFTLAHQSPGKSTEIFIFGTILGLVYAQTRNLLAPIAMHACWNLGVIVLLTYLQLQGYEIEKYVLWIHHLT</sequence>
<protein>
    <submittedName>
        <fullName evidence="1">Uncharacterized protein</fullName>
    </submittedName>
</protein>
<proteinExistence type="predicted"/>
<evidence type="ECO:0000313" key="1">
    <source>
        <dbReference type="EMBL" id="KAJ8646602.1"/>
    </source>
</evidence>
<gene>
    <name evidence="1" type="ORF">MRB53_008350</name>
</gene>